<keyword evidence="2" id="KW-1185">Reference proteome</keyword>
<dbReference type="AlphaFoldDB" id="A0A372IJW4"/>
<name>A0A372IJW4_9BACT</name>
<sequence>MIDYGHRIDSRSLDIVKTPHFNSENSAFAWSERYASTAPVQRSLLRQIFRVMETFHRKAEVSFGAQGTALVTHLDWKSETARIGGIFDPNVDCNVRNVRFL</sequence>
<accession>A0A372IJW4</accession>
<evidence type="ECO:0000313" key="1">
    <source>
        <dbReference type="EMBL" id="RFU15051.1"/>
    </source>
</evidence>
<organism evidence="1 2">
    <name type="scientific">Paracidobacterium acidisoli</name>
    <dbReference type="NCBI Taxonomy" id="2303751"/>
    <lineage>
        <taxon>Bacteria</taxon>
        <taxon>Pseudomonadati</taxon>
        <taxon>Acidobacteriota</taxon>
        <taxon>Terriglobia</taxon>
        <taxon>Terriglobales</taxon>
        <taxon>Acidobacteriaceae</taxon>
        <taxon>Paracidobacterium</taxon>
    </lineage>
</organism>
<dbReference type="EMBL" id="QVQT01000007">
    <property type="protein sequence ID" value="RFU15051.1"/>
    <property type="molecule type" value="Genomic_DNA"/>
</dbReference>
<reference evidence="1 2" key="1">
    <citation type="submission" date="2018-08" db="EMBL/GenBank/DDBJ databases">
        <title>Acidipila sp. 4G-K13, an acidobacterium isolated from forest soil.</title>
        <authorList>
            <person name="Gao Z.-H."/>
            <person name="Qiu L.-H."/>
        </authorList>
    </citation>
    <scope>NUCLEOTIDE SEQUENCE [LARGE SCALE GENOMIC DNA]</scope>
    <source>
        <strain evidence="1 2">4G-K13</strain>
    </source>
</reference>
<protein>
    <submittedName>
        <fullName evidence="1">Uncharacterized protein</fullName>
    </submittedName>
</protein>
<dbReference type="Proteomes" id="UP000264702">
    <property type="component" value="Unassembled WGS sequence"/>
</dbReference>
<proteinExistence type="predicted"/>
<evidence type="ECO:0000313" key="2">
    <source>
        <dbReference type="Proteomes" id="UP000264702"/>
    </source>
</evidence>
<comment type="caution">
    <text evidence="1">The sequence shown here is derived from an EMBL/GenBank/DDBJ whole genome shotgun (WGS) entry which is preliminary data.</text>
</comment>
<gene>
    <name evidence="1" type="ORF">D0Y96_18065</name>
</gene>